<dbReference type="InterPro" id="IPR021729">
    <property type="entry name" value="DUF3298"/>
</dbReference>
<feature type="domain" description="DUF3298" evidence="1">
    <location>
        <begin position="205"/>
        <end position="250"/>
    </location>
</feature>
<dbReference type="Gene3D" id="3.30.565.40">
    <property type="entry name" value="Fervidobacterium nodosum Rt17-B1 like"/>
    <property type="match status" value="1"/>
</dbReference>
<sequence length="267" mass="30248">MKTLLLHFTALTVLLTACSQKKQTEKSGAQPSEDKIAAFEVDSVVAADSVMVADSVTASFKMTTLVFPTILNKTILDSIYAGQNIKTKSFSKIELQGALDSLKNNYFSQTKESLTDFMPGFAQEWTQNSIMKVFAHKDDILTLTYLSDGYTGGAHGYYNEMYRVFDLKSGRQITLNDIINNRDAQVWSRILMTQFLQGDLDRGQAEMLLEKDIPLNKNFYFDNANLYFLYNQYEIAAYAAGPVLIKVPFSEIKPFLQPKFRTRINLK</sequence>
<gene>
    <name evidence="2" type="ORF">H9628_07740</name>
</gene>
<evidence type="ECO:0000313" key="3">
    <source>
        <dbReference type="Proteomes" id="UP000626242"/>
    </source>
</evidence>
<protein>
    <submittedName>
        <fullName evidence="2">DUF3298 domain-containing protein</fullName>
    </submittedName>
</protein>
<evidence type="ECO:0000313" key="2">
    <source>
        <dbReference type="EMBL" id="MBD8018361.1"/>
    </source>
</evidence>
<reference evidence="2 3" key="1">
    <citation type="submission" date="2020-08" db="EMBL/GenBank/DDBJ databases">
        <title>A Genomic Blueprint of the Chicken Gut Microbiome.</title>
        <authorList>
            <person name="Gilroy R."/>
            <person name="Ravi A."/>
            <person name="Getino M."/>
            <person name="Pursley I."/>
            <person name="Horton D.L."/>
            <person name="Alikhan N.-F."/>
            <person name="Baker D."/>
            <person name="Gharbi K."/>
            <person name="Hall N."/>
            <person name="Watson M."/>
            <person name="Adriaenssens E.M."/>
            <person name="Foster-Nyarko E."/>
            <person name="Jarju S."/>
            <person name="Secka A."/>
            <person name="Antonio M."/>
            <person name="Oren A."/>
            <person name="Chaudhuri R."/>
            <person name="La Ragione R.M."/>
            <person name="Hildebrand F."/>
            <person name="Pallen M.J."/>
        </authorList>
    </citation>
    <scope>NUCLEOTIDE SEQUENCE [LARGE SCALE GENOMIC DNA]</scope>
    <source>
        <strain evidence="2 3">Sa1CVA4</strain>
    </source>
</reference>
<organism evidence="2 3">
    <name type="scientific">Kaistella pullorum</name>
    <dbReference type="NCBI Taxonomy" id="2763074"/>
    <lineage>
        <taxon>Bacteria</taxon>
        <taxon>Pseudomonadati</taxon>
        <taxon>Bacteroidota</taxon>
        <taxon>Flavobacteriia</taxon>
        <taxon>Flavobacteriales</taxon>
        <taxon>Weeksellaceae</taxon>
        <taxon>Chryseobacterium group</taxon>
        <taxon>Kaistella</taxon>
    </lineage>
</organism>
<name>A0ABR8WMQ4_9FLAO</name>
<evidence type="ECO:0000259" key="1">
    <source>
        <dbReference type="Pfam" id="PF11738"/>
    </source>
</evidence>
<dbReference type="Pfam" id="PF11738">
    <property type="entry name" value="DUF3298"/>
    <property type="match status" value="1"/>
</dbReference>
<proteinExistence type="predicted"/>
<comment type="caution">
    <text evidence="2">The sequence shown here is derived from an EMBL/GenBank/DDBJ whole genome shotgun (WGS) entry which is preliminary data.</text>
</comment>
<accession>A0ABR8WMQ4</accession>
<dbReference type="RefSeq" id="WP_251833551.1">
    <property type="nucleotide sequence ID" value="NZ_JACSPS010000002.1"/>
</dbReference>
<keyword evidence="3" id="KW-1185">Reference proteome</keyword>
<dbReference type="Proteomes" id="UP000626242">
    <property type="component" value="Unassembled WGS sequence"/>
</dbReference>
<dbReference type="InterPro" id="IPR037126">
    <property type="entry name" value="PdaC/RsiV-like_sf"/>
</dbReference>
<dbReference type="EMBL" id="JACSPS010000002">
    <property type="protein sequence ID" value="MBD8018361.1"/>
    <property type="molecule type" value="Genomic_DNA"/>
</dbReference>
<dbReference type="PROSITE" id="PS51257">
    <property type="entry name" value="PROKAR_LIPOPROTEIN"/>
    <property type="match status" value="1"/>
</dbReference>
<dbReference type="Gene3D" id="3.90.640.20">
    <property type="entry name" value="Heat-shock cognate protein, ATPase"/>
    <property type="match status" value="1"/>
</dbReference>